<comment type="caution">
    <text evidence="1">The sequence shown here is derived from an EMBL/GenBank/DDBJ whole genome shotgun (WGS) entry which is preliminary data.</text>
</comment>
<name>A0A812J9K0_9DINO</name>
<keyword evidence="2" id="KW-1185">Reference proteome</keyword>
<protein>
    <submittedName>
        <fullName evidence="1">Uncharacterized protein</fullName>
    </submittedName>
</protein>
<proteinExistence type="predicted"/>
<evidence type="ECO:0000313" key="1">
    <source>
        <dbReference type="EMBL" id="CAE7201585.1"/>
    </source>
</evidence>
<dbReference type="OrthoDB" id="438202at2759"/>
<dbReference type="AlphaFoldDB" id="A0A812J9K0"/>
<feature type="non-terminal residue" evidence="1">
    <location>
        <position position="125"/>
    </location>
</feature>
<accession>A0A812J9K0</accession>
<reference evidence="1" key="1">
    <citation type="submission" date="2021-02" db="EMBL/GenBank/DDBJ databases">
        <authorList>
            <person name="Dougan E. K."/>
            <person name="Rhodes N."/>
            <person name="Thang M."/>
            <person name="Chan C."/>
        </authorList>
    </citation>
    <scope>NUCLEOTIDE SEQUENCE</scope>
</reference>
<feature type="non-terminal residue" evidence="1">
    <location>
        <position position="1"/>
    </location>
</feature>
<evidence type="ECO:0000313" key="2">
    <source>
        <dbReference type="Proteomes" id="UP000601435"/>
    </source>
</evidence>
<sequence length="125" mass="14383">VRPTILPRPCRTPCWRRQLARAPLLSWSFWRCWRLLPMTVRRAAAKLPRHPPSSSKKLRTIKASELWRSFLCLGGSLADPRAALALAGVDDDVDKFMLEQIRELLDEAEWEDAYEKCSTGLLFFG</sequence>
<gene>
    <name evidence="1" type="ORF">SNEC2469_LOCUS1581</name>
</gene>
<dbReference type="EMBL" id="CAJNJA010005917">
    <property type="protein sequence ID" value="CAE7201585.1"/>
    <property type="molecule type" value="Genomic_DNA"/>
</dbReference>
<organism evidence="1 2">
    <name type="scientific">Symbiodinium necroappetens</name>
    <dbReference type="NCBI Taxonomy" id="1628268"/>
    <lineage>
        <taxon>Eukaryota</taxon>
        <taxon>Sar</taxon>
        <taxon>Alveolata</taxon>
        <taxon>Dinophyceae</taxon>
        <taxon>Suessiales</taxon>
        <taxon>Symbiodiniaceae</taxon>
        <taxon>Symbiodinium</taxon>
    </lineage>
</organism>
<dbReference type="Proteomes" id="UP000601435">
    <property type="component" value="Unassembled WGS sequence"/>
</dbReference>